<dbReference type="Proteomes" id="UP000782312">
    <property type="component" value="Unassembled WGS sequence"/>
</dbReference>
<dbReference type="AlphaFoldDB" id="A0A932HWQ9"/>
<organism evidence="2 3">
    <name type="scientific">Tectimicrobiota bacterium</name>
    <dbReference type="NCBI Taxonomy" id="2528274"/>
    <lineage>
        <taxon>Bacteria</taxon>
        <taxon>Pseudomonadati</taxon>
        <taxon>Nitrospinota/Tectimicrobiota group</taxon>
        <taxon>Candidatus Tectimicrobiota</taxon>
    </lineage>
</organism>
<dbReference type="Pfam" id="PF09084">
    <property type="entry name" value="NMT1"/>
    <property type="match status" value="1"/>
</dbReference>
<evidence type="ECO:0000259" key="1">
    <source>
        <dbReference type="Pfam" id="PF09084"/>
    </source>
</evidence>
<dbReference type="PANTHER" id="PTHR30024">
    <property type="entry name" value="ALIPHATIC SULFONATES-BINDING PROTEIN-RELATED"/>
    <property type="match status" value="1"/>
</dbReference>
<protein>
    <submittedName>
        <fullName evidence="2">ABC transporter substrate-binding protein</fullName>
    </submittedName>
</protein>
<reference evidence="2" key="1">
    <citation type="submission" date="2020-07" db="EMBL/GenBank/DDBJ databases">
        <title>Huge and variable diversity of episymbiotic CPR bacteria and DPANN archaea in groundwater ecosystems.</title>
        <authorList>
            <person name="He C.Y."/>
            <person name="Keren R."/>
            <person name="Whittaker M."/>
            <person name="Farag I.F."/>
            <person name="Doudna J."/>
            <person name="Cate J.H.D."/>
            <person name="Banfield J.F."/>
        </authorList>
    </citation>
    <scope>NUCLEOTIDE SEQUENCE</scope>
    <source>
        <strain evidence="2">NC_groundwater_763_Ag_S-0.2um_68_21</strain>
    </source>
</reference>
<evidence type="ECO:0000313" key="2">
    <source>
        <dbReference type="EMBL" id="MBI3126428.1"/>
    </source>
</evidence>
<gene>
    <name evidence="2" type="ORF">HYZ11_02350</name>
</gene>
<dbReference type="PANTHER" id="PTHR30024:SF42">
    <property type="entry name" value="ALIPHATIC SULFONATES-BINDING PROTEIN-RELATED"/>
    <property type="match status" value="1"/>
</dbReference>
<proteinExistence type="predicted"/>
<dbReference type="Gene3D" id="3.40.190.10">
    <property type="entry name" value="Periplasmic binding protein-like II"/>
    <property type="match status" value="2"/>
</dbReference>
<evidence type="ECO:0000313" key="3">
    <source>
        <dbReference type="Proteomes" id="UP000782312"/>
    </source>
</evidence>
<sequence length="330" mass="36400">MNRIAKWFIGIALAGGMLAPGWSAEGAEKFRIGIHRAIMGSFEVIADRKGYWKEEGLDYTVQYFKQGKLMRNAVISGDLDTGTTGFSPFVTAVSKGAKVTGIAVTTEICATSGRIMVPKDSPIKSVKDLKGVTFATLEGTSTDFAFRTKVLPRYGLKADDLKWLNVVATDRVAAVVSGNAGAALIGDPQAEIAVQKGLVRELENVCEYDRTRMMHIGNPQTLKTKSVQYEKYFRGWLKAHKLLKENPEEFAKVYHAALQEVGDKTEYKVVLSVIKRLPSTPLFTDVSRKDLQDMAKMQIKLGYIKKHPDFTKGAMMDDSIVRKVAGAPKN</sequence>
<feature type="domain" description="SsuA/THI5-like" evidence="1">
    <location>
        <begin position="44"/>
        <end position="249"/>
    </location>
</feature>
<name>A0A932HWQ9_UNCTE</name>
<comment type="caution">
    <text evidence="2">The sequence shown here is derived from an EMBL/GenBank/DDBJ whole genome shotgun (WGS) entry which is preliminary data.</text>
</comment>
<dbReference type="InterPro" id="IPR015168">
    <property type="entry name" value="SsuA/THI5"/>
</dbReference>
<dbReference type="SUPFAM" id="SSF53850">
    <property type="entry name" value="Periplasmic binding protein-like II"/>
    <property type="match status" value="1"/>
</dbReference>
<accession>A0A932HWQ9</accession>
<dbReference type="EMBL" id="JACPUR010000003">
    <property type="protein sequence ID" value="MBI3126428.1"/>
    <property type="molecule type" value="Genomic_DNA"/>
</dbReference>